<organism evidence="3 4">
    <name type="scientific">Quadrisphaera granulorum</name>
    <dbReference type="NCBI Taxonomy" id="317664"/>
    <lineage>
        <taxon>Bacteria</taxon>
        <taxon>Bacillati</taxon>
        <taxon>Actinomycetota</taxon>
        <taxon>Actinomycetes</taxon>
        <taxon>Kineosporiales</taxon>
        <taxon>Kineosporiaceae</taxon>
        <taxon>Quadrisphaera</taxon>
    </lineage>
</organism>
<evidence type="ECO:0000313" key="3">
    <source>
        <dbReference type="EMBL" id="PWJ55127.1"/>
    </source>
</evidence>
<dbReference type="AlphaFoldDB" id="A0A316AY37"/>
<dbReference type="CDD" id="cd08023">
    <property type="entry name" value="GH16_laminarinase_like"/>
    <property type="match status" value="1"/>
</dbReference>
<feature type="region of interest" description="Disordered" evidence="1">
    <location>
        <begin position="287"/>
        <end position="306"/>
    </location>
</feature>
<dbReference type="Gene3D" id="2.60.120.200">
    <property type="match status" value="1"/>
</dbReference>
<feature type="domain" description="GH16" evidence="2">
    <location>
        <begin position="394"/>
        <end position="692"/>
    </location>
</feature>
<gene>
    <name evidence="3" type="ORF">BXY45_10448</name>
</gene>
<proteinExistence type="predicted"/>
<dbReference type="InterPro" id="IPR000757">
    <property type="entry name" value="Beta-glucanase-like"/>
</dbReference>
<comment type="caution">
    <text evidence="3">The sequence shown here is derived from an EMBL/GenBank/DDBJ whole genome shotgun (WGS) entry which is preliminary data.</text>
</comment>
<dbReference type="Gene3D" id="2.60.120.260">
    <property type="entry name" value="Galactose-binding domain-like"/>
    <property type="match status" value="1"/>
</dbReference>
<keyword evidence="4" id="KW-1185">Reference proteome</keyword>
<evidence type="ECO:0000313" key="4">
    <source>
        <dbReference type="Proteomes" id="UP000245469"/>
    </source>
</evidence>
<evidence type="ECO:0000256" key="1">
    <source>
        <dbReference type="SAM" id="MobiDB-lite"/>
    </source>
</evidence>
<reference evidence="3 4" key="1">
    <citation type="submission" date="2018-03" db="EMBL/GenBank/DDBJ databases">
        <title>Genomic Encyclopedia of Archaeal and Bacterial Type Strains, Phase II (KMG-II): from individual species to whole genera.</title>
        <authorList>
            <person name="Goeker M."/>
        </authorList>
    </citation>
    <scope>NUCLEOTIDE SEQUENCE [LARGE SCALE GENOMIC DNA]</scope>
    <source>
        <strain evidence="3 4">DSM 44889</strain>
    </source>
</reference>
<dbReference type="Proteomes" id="UP000245469">
    <property type="component" value="Unassembled WGS sequence"/>
</dbReference>
<dbReference type="PANTHER" id="PTHR10963">
    <property type="entry name" value="GLYCOSYL HYDROLASE-RELATED"/>
    <property type="match status" value="1"/>
</dbReference>
<dbReference type="PROSITE" id="PS51762">
    <property type="entry name" value="GH16_2"/>
    <property type="match status" value="1"/>
</dbReference>
<dbReference type="EMBL" id="QGDQ01000004">
    <property type="protein sequence ID" value="PWJ55127.1"/>
    <property type="molecule type" value="Genomic_DNA"/>
</dbReference>
<accession>A0A316AY37</accession>
<dbReference type="GO" id="GO:0005975">
    <property type="term" value="P:carbohydrate metabolic process"/>
    <property type="evidence" value="ECO:0007669"/>
    <property type="project" value="InterPro"/>
</dbReference>
<dbReference type="InterPro" id="IPR013320">
    <property type="entry name" value="ConA-like_dom_sf"/>
</dbReference>
<evidence type="ECO:0000259" key="2">
    <source>
        <dbReference type="PROSITE" id="PS51762"/>
    </source>
</evidence>
<dbReference type="GO" id="GO:0004553">
    <property type="term" value="F:hydrolase activity, hydrolyzing O-glycosyl compounds"/>
    <property type="evidence" value="ECO:0007669"/>
    <property type="project" value="InterPro"/>
</dbReference>
<sequence>MVGVVATGVWWWQRPAGPLEVTASASAGGTDPAALLKGDVDGGAPADGRAAAWRSEAPGVGQWVQLTYARPQEFDRVRMAPATADEALRAALVVFDSGASLLVHAGTDGVVDVSFPARSATTVRVVVAEAASDDGAVALAGLRLDDSADSAPKPLGPGDRVQVTTSSGDGGAALTDGDPAKGDAGAAWTAGPDDSNPSVTLAWGAPRVVTGLQVMGPATAVPDPKQPAAAQLSGVLRFDDGSSVVVSGIEGGSDQPTTVAFSPRVASRAVLELQRVASGAPLGLREVSLQGEGTTPPVWPSSGPTHTVEPTATTCAVDGQGAATGAPTPDADHPVVLLCPTVGSAISGRARIVVGAATGTTVSASAATAGSGGRQGPVTQLATAVADAQGRAVLEFATDELPSGPIGVQVDASGAFGARNPLRVPLVNLGGRELTAPSDAPRGMTLQWSDDFDTPLSATIDGDGAVYAARKPTIKGGETFGDAGFGDPGDPASPLATLDPAAVQGGYLRMRADDGSGGGERYASLLSSLRVGAGGFAAQYGYFEARMLGGPGLGSWPAFWALNTQSATADSDEAGEADAVELYGHNTTGSCHSTHDYSPDPAQRDAGTFTCLDNNGFPDWSLTWHTYGMRITPDTVTYFIDGTQVAEQPKLGRSQEPYFFLLDQALGGGWPVDLSPTSGLTDTYVDWVRIYT</sequence>
<dbReference type="Pfam" id="PF00722">
    <property type="entry name" value="Glyco_hydro_16"/>
    <property type="match status" value="1"/>
</dbReference>
<name>A0A316AY37_9ACTN</name>
<dbReference type="Pfam" id="PF24135">
    <property type="entry name" value="DUF7402"/>
    <property type="match status" value="1"/>
</dbReference>
<dbReference type="SUPFAM" id="SSF49899">
    <property type="entry name" value="Concanavalin A-like lectins/glucanases"/>
    <property type="match status" value="1"/>
</dbReference>
<dbReference type="PANTHER" id="PTHR10963:SF60">
    <property type="entry name" value="GRAM-NEGATIVE BACTERIA-BINDING PROTEIN 1-RELATED"/>
    <property type="match status" value="1"/>
</dbReference>
<dbReference type="InterPro" id="IPR055826">
    <property type="entry name" value="DUF7402"/>
</dbReference>
<protein>
    <submittedName>
        <fullName evidence="3">Beta-glucanase (GH16 family)</fullName>
    </submittedName>
</protein>
<feature type="region of interest" description="Disordered" evidence="1">
    <location>
        <begin position="146"/>
        <end position="198"/>
    </location>
</feature>
<dbReference type="InterPro" id="IPR050546">
    <property type="entry name" value="Glycosyl_Hydrlase_16"/>
</dbReference>